<dbReference type="Pfam" id="PF14574">
    <property type="entry name" value="RACo_C_ter"/>
    <property type="match status" value="1"/>
</dbReference>
<gene>
    <name evidence="2" type="ORF">SAMN02746041_02951</name>
</gene>
<dbReference type="GO" id="GO:0051536">
    <property type="term" value="F:iron-sulfur cluster binding"/>
    <property type="evidence" value="ECO:0007669"/>
    <property type="project" value="InterPro"/>
</dbReference>
<dbReference type="InterPro" id="IPR043129">
    <property type="entry name" value="ATPase_NBD"/>
</dbReference>
<feature type="domain" description="2Fe-2S ferredoxin-type" evidence="1">
    <location>
        <begin position="5"/>
        <end position="97"/>
    </location>
</feature>
<dbReference type="PROSITE" id="PS51085">
    <property type="entry name" value="2FE2S_FER_2"/>
    <property type="match status" value="1"/>
</dbReference>
<dbReference type="InterPro" id="IPR012675">
    <property type="entry name" value="Beta-grasp_dom_sf"/>
</dbReference>
<reference evidence="2 3" key="1">
    <citation type="submission" date="2017-04" db="EMBL/GenBank/DDBJ databases">
        <authorList>
            <person name="Afonso C.L."/>
            <person name="Miller P.J."/>
            <person name="Scott M.A."/>
            <person name="Spackman E."/>
            <person name="Goraichik I."/>
            <person name="Dimitrov K.M."/>
            <person name="Suarez D.L."/>
            <person name="Swayne D.E."/>
        </authorList>
    </citation>
    <scope>NUCLEOTIDE SEQUENCE [LARGE SCALE GENOMIC DNA]</scope>
    <source>
        <strain evidence="2 3">DSM 13146</strain>
    </source>
</reference>
<organism evidence="2 3">
    <name type="scientific">Desulfacinum hydrothermale DSM 13146</name>
    <dbReference type="NCBI Taxonomy" id="1121390"/>
    <lineage>
        <taxon>Bacteria</taxon>
        <taxon>Pseudomonadati</taxon>
        <taxon>Thermodesulfobacteriota</taxon>
        <taxon>Syntrophobacteria</taxon>
        <taxon>Syntrophobacterales</taxon>
        <taxon>Syntrophobacteraceae</taxon>
        <taxon>Desulfacinum</taxon>
    </lineage>
</organism>
<dbReference type="Pfam" id="PF00111">
    <property type="entry name" value="Fer2"/>
    <property type="match status" value="1"/>
</dbReference>
<name>A0A1W1XU63_9BACT</name>
<dbReference type="Proteomes" id="UP000192783">
    <property type="component" value="Unassembled WGS sequence"/>
</dbReference>
<evidence type="ECO:0000259" key="1">
    <source>
        <dbReference type="PROSITE" id="PS51085"/>
    </source>
</evidence>
<dbReference type="InterPro" id="IPR001041">
    <property type="entry name" value="2Fe-2S_ferredoxin-type"/>
</dbReference>
<dbReference type="STRING" id="1121390.SAMN02746041_02951"/>
<dbReference type="InterPro" id="IPR040506">
    <property type="entry name" value="RACo_linker"/>
</dbReference>
<dbReference type="AlphaFoldDB" id="A0A1W1XU63"/>
<accession>A0A1W1XU63</accession>
<dbReference type="RefSeq" id="WP_170920638.1">
    <property type="nucleotide sequence ID" value="NZ_FWXF01000021.1"/>
</dbReference>
<sequence length="647" mass="69453">MANRIKVTFQPENRVVEASPGDTLLDAAAQAGIYINSLCGGEGVCGKCRLKVLSGQVEMSSQGVGFLDRKELDAGFVLACQSTLKDQDVEVWIPPEARQEEEQILMVDNIVHYAEPSPQEAGTVPAPVPYYKPLCDKVFLKLPEPTIQDNLSDLERIYRALARKHPDVKWESDFACLKDLAHLLRKNNWEVTALVHCLDAQCHHVRALEPGDTSKRTYGVAIDVGTTTIVAQLVDLKTGKVIGVEASHNQQARYGEDVISRMIFACGRGGVDPLKNAVVTTINSLIHSLVAGAGIQPTDIVSFVAAGNTTMTHLLVGLEPCTIRVEPYIPTATRIPWARAAEVGLTGHPDALLHCMPCVSSYVGGDITAGVLACGMNDSSQLSALIDIGTNGEIVVGNNEWLVCCSASAGPAFEGGGTKCGMRATKGAVQKVRIHGDRVEIQTIGGGKARGICGSGLIDCMAELVAEGIIDQNGKFIALDHPRVRVTDGVPEFVVAQESESETGEAVVITEDDIGNLMKSKAAVLAAMKILLEGLGLQFFDLDRLYVAGGFGAHLDIEKSIRIGLLPDVPKEKILFIGNSSVAGARQALLSTHAYRKANAIARQMTYFELSVHAGFMNEFVAALFLPHTDESLFPSVRQVLKKRRGA</sequence>
<evidence type="ECO:0000313" key="3">
    <source>
        <dbReference type="Proteomes" id="UP000192783"/>
    </source>
</evidence>
<proteinExistence type="predicted"/>
<dbReference type="SUPFAM" id="SSF54292">
    <property type="entry name" value="2Fe-2S ferredoxin-like"/>
    <property type="match status" value="1"/>
</dbReference>
<dbReference type="Pfam" id="PF17650">
    <property type="entry name" value="RACo_linker"/>
    <property type="match status" value="1"/>
</dbReference>
<dbReference type="Gene3D" id="3.10.20.880">
    <property type="match status" value="1"/>
</dbReference>
<evidence type="ECO:0000313" key="2">
    <source>
        <dbReference type="EMBL" id="SMC27395.1"/>
    </source>
</evidence>
<dbReference type="EMBL" id="FWXF01000021">
    <property type="protein sequence ID" value="SMC27395.1"/>
    <property type="molecule type" value="Genomic_DNA"/>
</dbReference>
<protein>
    <submittedName>
        <fullName evidence="2">Uncharacterized 2Fe-2 and 4Fe-4S clusters-containing protein, contains DUF4445 domain</fullName>
    </submittedName>
</protein>
<dbReference type="Gene3D" id="3.30.420.480">
    <property type="entry name" value="Domain of unknown function (DUF4445)"/>
    <property type="match status" value="1"/>
</dbReference>
<keyword evidence="3" id="KW-1185">Reference proteome</keyword>
<dbReference type="PANTHER" id="PTHR42895">
    <property type="entry name" value="IRON-SULFUR CLUSTER-BINDING PROTEIN-RELATED"/>
    <property type="match status" value="1"/>
</dbReference>
<dbReference type="InterPro" id="IPR052911">
    <property type="entry name" value="Corrinoid_activation_enz"/>
</dbReference>
<dbReference type="Pfam" id="PF17651">
    <property type="entry name" value="Raco_middle"/>
    <property type="match status" value="1"/>
</dbReference>
<dbReference type="InterPro" id="IPR027980">
    <property type="entry name" value="RACo_C"/>
</dbReference>
<dbReference type="InterPro" id="IPR041414">
    <property type="entry name" value="Raco-like_middle"/>
</dbReference>
<dbReference type="InterPro" id="IPR042259">
    <property type="entry name" value="Raco-like_middle_sf"/>
</dbReference>
<dbReference type="PANTHER" id="PTHR42895:SF2">
    <property type="entry name" value="IRON-SULFUR CLUSTER PROTEIN"/>
    <property type="match status" value="1"/>
</dbReference>
<dbReference type="SUPFAM" id="SSF53067">
    <property type="entry name" value="Actin-like ATPase domain"/>
    <property type="match status" value="1"/>
</dbReference>
<dbReference type="CDD" id="cd00207">
    <property type="entry name" value="fer2"/>
    <property type="match status" value="1"/>
</dbReference>
<dbReference type="Gene3D" id="3.10.20.30">
    <property type="match status" value="1"/>
</dbReference>
<dbReference type="InterPro" id="IPR036010">
    <property type="entry name" value="2Fe-2S_ferredoxin-like_sf"/>
</dbReference>